<dbReference type="GO" id="GO:0006004">
    <property type="term" value="P:fucose metabolic process"/>
    <property type="evidence" value="ECO:0007669"/>
    <property type="project" value="UniProtKB-KW"/>
</dbReference>
<evidence type="ECO:0000256" key="11">
    <source>
        <dbReference type="ARBA" id="ARBA00023180"/>
    </source>
</evidence>
<dbReference type="GO" id="GO:0007219">
    <property type="term" value="P:Notch signaling pathway"/>
    <property type="evidence" value="ECO:0007669"/>
    <property type="project" value="UniProtKB-KW"/>
</dbReference>
<evidence type="ECO:0000313" key="17">
    <source>
        <dbReference type="EMBL" id="CAG7833345.1"/>
    </source>
</evidence>
<keyword evidence="8" id="KW-0256">Endoplasmic reticulum</keyword>
<dbReference type="Proteomes" id="UP000708208">
    <property type="component" value="Unassembled WGS sequence"/>
</dbReference>
<comment type="similarity">
    <text evidence="3">Belongs to the glycosyltransferase 65 family.</text>
</comment>
<dbReference type="GO" id="GO:0046922">
    <property type="term" value="F:peptide-O-fucosyltransferase activity"/>
    <property type="evidence" value="ECO:0007669"/>
    <property type="project" value="UniProtKB-EC"/>
</dbReference>
<protein>
    <recommendedName>
        <fullName evidence="5">GDP-fucose protein O-fucosyltransferase 1</fullName>
        <ecNumber evidence="4">2.4.1.221</ecNumber>
    </recommendedName>
    <alternativeName>
        <fullName evidence="14">Peptide-O-fucosyltransferase 1</fullName>
    </alternativeName>
</protein>
<sequence length="387" mass="43591">MFPLLELNQNSRLACSTVPDFSAKFFQIQNYGGNHHTDTFVLFSNVNNNSIQVCSVEFAESYFGVIIWTAFIGSYCEALEIDPEGYIAFCPCMGRFGNQADQFLGALSFAKSINRTFVVPHWVEYVPYEAGSSQVPFSKYFNPGGIQKYHRAVTMDVFMAKIAPKIWPPEKRIAFCYAERNKNSGCDAKDGNPFGPYWDAFGVDFVGSEIFGPNLHYIGNLASYNSWYKKYPGDKWPVLAFVGSPGAFPVEEKNLHLQQYIEWNNSIKKEALKFISNLPKGPFIGIHLRNGVDWSRACELVDGTRDLFASPQCTGYGKKEAKLNMEMCLPSLNTITRQLKRAVKKRNATSIFVASDRSHLVNELTSSLRPMGIYPDAFDSAVFFILN</sequence>
<evidence type="ECO:0000256" key="12">
    <source>
        <dbReference type="ARBA" id="ARBA00023253"/>
    </source>
</evidence>
<comment type="catalytic activity">
    <reaction evidence="15">
        <text>L-threonyl-[protein] + GDP-beta-L-fucose = 3-O-(alpha-L-fucosyl)-L-threonyl-[protein] + GDP + H(+)</text>
        <dbReference type="Rhea" id="RHEA:70491"/>
        <dbReference type="Rhea" id="RHEA-COMP:11060"/>
        <dbReference type="Rhea" id="RHEA-COMP:17915"/>
        <dbReference type="ChEBI" id="CHEBI:15378"/>
        <dbReference type="ChEBI" id="CHEBI:30013"/>
        <dbReference type="ChEBI" id="CHEBI:57273"/>
        <dbReference type="ChEBI" id="CHEBI:58189"/>
        <dbReference type="ChEBI" id="CHEBI:189631"/>
        <dbReference type="EC" id="2.4.1.221"/>
    </reaction>
    <physiologicalReaction direction="left-to-right" evidence="15">
        <dbReference type="Rhea" id="RHEA:70492"/>
    </physiologicalReaction>
</comment>
<evidence type="ECO:0000256" key="7">
    <source>
        <dbReference type="ARBA" id="ARBA00022679"/>
    </source>
</evidence>
<evidence type="ECO:0000256" key="8">
    <source>
        <dbReference type="ARBA" id="ARBA00022824"/>
    </source>
</evidence>
<evidence type="ECO:0000256" key="3">
    <source>
        <dbReference type="ARBA" id="ARBA00010626"/>
    </source>
</evidence>
<evidence type="ECO:0000313" key="18">
    <source>
        <dbReference type="Proteomes" id="UP000708208"/>
    </source>
</evidence>
<evidence type="ECO:0000256" key="5">
    <source>
        <dbReference type="ARBA" id="ARBA00021745"/>
    </source>
</evidence>
<dbReference type="CDD" id="cd11302">
    <property type="entry name" value="O-FucT-1"/>
    <property type="match status" value="1"/>
</dbReference>
<keyword evidence="12" id="KW-0294">Fucose metabolism</keyword>
<comment type="catalytic activity">
    <reaction evidence="16">
        <text>L-seryl-[protein] + GDP-beta-L-fucose = 3-O-(alpha-L-fucosyl)-L-seryl-[protein] + GDP + H(+)</text>
        <dbReference type="Rhea" id="RHEA:63644"/>
        <dbReference type="Rhea" id="RHEA-COMP:9863"/>
        <dbReference type="Rhea" id="RHEA-COMP:17914"/>
        <dbReference type="ChEBI" id="CHEBI:15378"/>
        <dbReference type="ChEBI" id="CHEBI:29999"/>
        <dbReference type="ChEBI" id="CHEBI:57273"/>
        <dbReference type="ChEBI" id="CHEBI:58189"/>
        <dbReference type="ChEBI" id="CHEBI:189632"/>
        <dbReference type="EC" id="2.4.1.221"/>
    </reaction>
    <physiologicalReaction direction="left-to-right" evidence="16">
        <dbReference type="Rhea" id="RHEA:63645"/>
    </physiologicalReaction>
</comment>
<organism evidence="17 18">
    <name type="scientific">Allacma fusca</name>
    <dbReference type="NCBI Taxonomy" id="39272"/>
    <lineage>
        <taxon>Eukaryota</taxon>
        <taxon>Metazoa</taxon>
        <taxon>Ecdysozoa</taxon>
        <taxon>Arthropoda</taxon>
        <taxon>Hexapoda</taxon>
        <taxon>Collembola</taxon>
        <taxon>Symphypleona</taxon>
        <taxon>Sminthuridae</taxon>
        <taxon>Allacma</taxon>
    </lineage>
</organism>
<dbReference type="PANTHER" id="PTHR21420">
    <property type="entry name" value="GDP-FUCOSE PROTEIN O-FUCOSYLTRANSFERASE 1"/>
    <property type="match status" value="1"/>
</dbReference>
<dbReference type="EMBL" id="CAJVCH010569847">
    <property type="protein sequence ID" value="CAG7833345.1"/>
    <property type="molecule type" value="Genomic_DNA"/>
</dbReference>
<keyword evidence="18" id="KW-1185">Reference proteome</keyword>
<dbReference type="Pfam" id="PF10250">
    <property type="entry name" value="O-FucT"/>
    <property type="match status" value="1"/>
</dbReference>
<dbReference type="InterPro" id="IPR039922">
    <property type="entry name" value="POFUT1"/>
</dbReference>
<dbReference type="PANTHER" id="PTHR21420:SF10">
    <property type="entry name" value="GDP-FUCOSE PROTEIN O-FUCOSYLTRANSFERASE 1"/>
    <property type="match status" value="1"/>
</dbReference>
<evidence type="ECO:0000256" key="9">
    <source>
        <dbReference type="ARBA" id="ARBA00022976"/>
    </source>
</evidence>
<evidence type="ECO:0000256" key="1">
    <source>
        <dbReference type="ARBA" id="ARBA00004240"/>
    </source>
</evidence>
<evidence type="ECO:0000256" key="10">
    <source>
        <dbReference type="ARBA" id="ARBA00023157"/>
    </source>
</evidence>
<name>A0A8J2M7C5_9HEXA</name>
<evidence type="ECO:0000256" key="2">
    <source>
        <dbReference type="ARBA" id="ARBA00004922"/>
    </source>
</evidence>
<evidence type="ECO:0000256" key="13">
    <source>
        <dbReference type="ARBA" id="ARBA00023277"/>
    </source>
</evidence>
<evidence type="ECO:0000256" key="15">
    <source>
        <dbReference type="ARBA" id="ARBA00047273"/>
    </source>
</evidence>
<proteinExistence type="inferred from homology"/>
<dbReference type="EC" id="2.4.1.221" evidence="4"/>
<comment type="caution">
    <text evidence="17">The sequence shown here is derived from an EMBL/GenBank/DDBJ whole genome shotgun (WGS) entry which is preliminary data.</text>
</comment>
<dbReference type="GO" id="GO:0005783">
    <property type="term" value="C:endoplasmic reticulum"/>
    <property type="evidence" value="ECO:0007669"/>
    <property type="project" value="UniProtKB-SubCell"/>
</dbReference>
<dbReference type="AlphaFoldDB" id="A0A8J2M7C5"/>
<keyword evidence="11" id="KW-0325">Glycoprotein</keyword>
<gene>
    <name evidence="17" type="ORF">AFUS01_LOCUS42981</name>
</gene>
<evidence type="ECO:0000256" key="4">
    <source>
        <dbReference type="ARBA" id="ARBA00012196"/>
    </source>
</evidence>
<dbReference type="OrthoDB" id="10050276at2759"/>
<evidence type="ECO:0000256" key="16">
    <source>
        <dbReference type="ARBA" id="ARBA00048647"/>
    </source>
</evidence>
<keyword evidence="6" id="KW-0328">Glycosyltransferase</keyword>
<accession>A0A8J2M7C5</accession>
<comment type="pathway">
    <text evidence="2">Protein modification; protein glycosylation.</text>
</comment>
<dbReference type="InterPro" id="IPR019378">
    <property type="entry name" value="GDP-Fuc_O-FucTrfase"/>
</dbReference>
<comment type="subcellular location">
    <subcellularLocation>
        <location evidence="1">Endoplasmic reticulum</location>
    </subcellularLocation>
</comment>
<keyword evidence="10" id="KW-1015">Disulfide bond</keyword>
<keyword evidence="13" id="KW-0119">Carbohydrate metabolism</keyword>
<keyword evidence="9" id="KW-0914">Notch signaling pathway</keyword>
<evidence type="ECO:0000256" key="6">
    <source>
        <dbReference type="ARBA" id="ARBA00022676"/>
    </source>
</evidence>
<evidence type="ECO:0000256" key="14">
    <source>
        <dbReference type="ARBA" id="ARBA00033080"/>
    </source>
</evidence>
<keyword evidence="7" id="KW-0808">Transferase</keyword>
<reference evidence="17" key="1">
    <citation type="submission" date="2021-06" db="EMBL/GenBank/DDBJ databases">
        <authorList>
            <person name="Hodson N. C."/>
            <person name="Mongue J. A."/>
            <person name="Jaron S. K."/>
        </authorList>
    </citation>
    <scope>NUCLEOTIDE SEQUENCE</scope>
</reference>